<proteinExistence type="predicted"/>
<dbReference type="EMBL" id="CAJA01000499">
    <property type="protein sequence ID" value="CCH75464.1"/>
    <property type="molecule type" value="Genomic_DNA"/>
</dbReference>
<protein>
    <submittedName>
        <fullName evidence="1">Uncharacterized protein</fullName>
    </submittedName>
</protein>
<accession>W6K4R3</accession>
<reference evidence="1 2" key="1">
    <citation type="journal article" date="2013" name="ISME J.">
        <title>A metabolic model for members of the genus Tetrasphaera involved in enhanced biological phosphorus removal.</title>
        <authorList>
            <person name="Kristiansen R."/>
            <person name="Nguyen H.T.T."/>
            <person name="Saunders A.M."/>
            <person name="Nielsen J.L."/>
            <person name="Wimmer R."/>
            <person name="Le V.Q."/>
            <person name="McIlroy S.J."/>
            <person name="Petrovski S."/>
            <person name="Seviour R.J."/>
            <person name="Calteau A."/>
            <person name="Nielsen K.L."/>
            <person name="Nielsen P.H."/>
        </authorList>
    </citation>
    <scope>NUCLEOTIDE SEQUENCE [LARGE SCALE GENOMIC DNA]</scope>
    <source>
        <strain evidence="1 2">Ben110</strain>
    </source>
</reference>
<gene>
    <name evidence="1" type="ORF">BN11_720003</name>
</gene>
<keyword evidence="2" id="KW-1185">Reference proteome</keyword>
<dbReference type="AlphaFoldDB" id="W6K4R3"/>
<evidence type="ECO:0000313" key="1">
    <source>
        <dbReference type="EMBL" id="CCH75464.1"/>
    </source>
</evidence>
<comment type="caution">
    <text evidence="1">The sequence shown here is derived from an EMBL/GenBank/DDBJ whole genome shotgun (WGS) entry which is preliminary data.</text>
</comment>
<dbReference type="STRING" id="1193182.BN11_720003"/>
<evidence type="ECO:0000313" key="2">
    <source>
        <dbReference type="Proteomes" id="UP000035763"/>
    </source>
</evidence>
<sequence>MALHTERGHDACTLATPVAIVAVALGGTTAALASTPAAKGCTWFADAPNSNNDAAVGRKGCTNTIKANGYIKENRVGPDDIVGETLNVGAGWFMVYGTCGNGQGKYFAQVTAVNSSGGARSDDVVRCN</sequence>
<dbReference type="Proteomes" id="UP000035763">
    <property type="component" value="Unassembled WGS sequence"/>
</dbReference>
<name>W6K4R3_9MICO</name>
<organism evidence="1 2">
    <name type="scientific">Nostocoides australiense Ben110</name>
    <dbReference type="NCBI Taxonomy" id="1193182"/>
    <lineage>
        <taxon>Bacteria</taxon>
        <taxon>Bacillati</taxon>
        <taxon>Actinomycetota</taxon>
        <taxon>Actinomycetes</taxon>
        <taxon>Micrococcales</taxon>
        <taxon>Intrasporangiaceae</taxon>
        <taxon>Nostocoides</taxon>
    </lineage>
</organism>